<dbReference type="InterPro" id="IPR002878">
    <property type="entry name" value="ChsH2_C"/>
</dbReference>
<protein>
    <recommendedName>
        <fullName evidence="1">ChsH2 C-terminal OB-fold domain-containing protein</fullName>
    </recommendedName>
</protein>
<name>A0A1Y6C3L1_9PROT</name>
<reference evidence="2 3" key="1">
    <citation type="submission" date="2017-04" db="EMBL/GenBank/DDBJ databases">
        <authorList>
            <person name="Afonso C.L."/>
            <person name="Miller P.J."/>
            <person name="Scott M.A."/>
            <person name="Spackman E."/>
            <person name="Goraichik I."/>
            <person name="Dimitrov K.M."/>
            <person name="Suarez D.L."/>
            <person name="Swayne D.E."/>
        </authorList>
    </citation>
    <scope>NUCLEOTIDE SEQUENCE [LARGE SCALE GENOMIC DNA]</scope>
    <source>
        <strain evidence="2 3">USBA 355</strain>
    </source>
</reference>
<organism evidence="2 3">
    <name type="scientific">Tistlia consotensis USBA 355</name>
    <dbReference type="NCBI Taxonomy" id="560819"/>
    <lineage>
        <taxon>Bacteria</taxon>
        <taxon>Pseudomonadati</taxon>
        <taxon>Pseudomonadota</taxon>
        <taxon>Alphaproteobacteria</taxon>
        <taxon>Rhodospirillales</taxon>
        <taxon>Rhodovibrionaceae</taxon>
        <taxon>Tistlia</taxon>
    </lineage>
</organism>
<evidence type="ECO:0000259" key="1">
    <source>
        <dbReference type="Pfam" id="PF01796"/>
    </source>
</evidence>
<evidence type="ECO:0000313" key="2">
    <source>
        <dbReference type="EMBL" id="SMF35507.1"/>
    </source>
</evidence>
<dbReference type="InterPro" id="IPR012340">
    <property type="entry name" value="NA-bd_OB-fold"/>
</dbReference>
<accession>A0A1Y6C3L1</accession>
<feature type="domain" description="ChsH2 C-terminal OB-fold" evidence="1">
    <location>
        <begin position="55"/>
        <end position="119"/>
    </location>
</feature>
<sequence>MTTAKPNPIVDVWNKPFWQACAEGRLLLQRCGETGRCWYPPAPVSPYAPKASWEWVECSGRGEILSWVVFHQKYYEGFADELPYNVTMVRLEEGAQLLTNVLADKAELAVGKPIEVTFDARGDVTVPLFRLAGSAA</sequence>
<dbReference type="PANTHER" id="PTHR34075:SF5">
    <property type="entry name" value="BLR3430 PROTEIN"/>
    <property type="match status" value="1"/>
</dbReference>
<dbReference type="Pfam" id="PF01796">
    <property type="entry name" value="OB_ChsH2_C"/>
    <property type="match status" value="1"/>
</dbReference>
<dbReference type="Gene3D" id="6.10.30.10">
    <property type="match status" value="1"/>
</dbReference>
<keyword evidence="3" id="KW-1185">Reference proteome</keyword>
<dbReference type="AlphaFoldDB" id="A0A1Y6C3L1"/>
<dbReference type="EMBL" id="FWZX01000012">
    <property type="protein sequence ID" value="SMF35507.1"/>
    <property type="molecule type" value="Genomic_DNA"/>
</dbReference>
<dbReference type="STRING" id="560819.SAMN05428998_1128"/>
<dbReference type="RefSeq" id="WP_085123547.1">
    <property type="nucleotide sequence ID" value="NZ_FWZX01000012.1"/>
</dbReference>
<dbReference type="Proteomes" id="UP000192917">
    <property type="component" value="Unassembled WGS sequence"/>
</dbReference>
<dbReference type="InterPro" id="IPR052513">
    <property type="entry name" value="Thioester_dehydratase-like"/>
</dbReference>
<dbReference type="PANTHER" id="PTHR34075">
    <property type="entry name" value="BLR3430 PROTEIN"/>
    <property type="match status" value="1"/>
</dbReference>
<proteinExistence type="predicted"/>
<dbReference type="SUPFAM" id="SSF50249">
    <property type="entry name" value="Nucleic acid-binding proteins"/>
    <property type="match status" value="1"/>
</dbReference>
<evidence type="ECO:0000313" key="3">
    <source>
        <dbReference type="Proteomes" id="UP000192917"/>
    </source>
</evidence>
<gene>
    <name evidence="2" type="ORF">SAMN05428998_1128</name>
</gene>